<keyword evidence="6" id="KW-0963">Cytoplasm</keyword>
<feature type="coiled-coil region" evidence="15">
    <location>
        <begin position="403"/>
        <end position="430"/>
    </location>
</feature>
<protein>
    <recommendedName>
        <fullName evidence="4">Protein kibra</fullName>
    </recommendedName>
</protein>
<dbReference type="GO" id="GO:0006355">
    <property type="term" value="P:regulation of DNA-templated transcription"/>
    <property type="evidence" value="ECO:0007669"/>
    <property type="project" value="TreeGrafter"/>
</dbReference>
<dbReference type="GO" id="GO:0005737">
    <property type="term" value="C:cytoplasm"/>
    <property type="evidence" value="ECO:0007669"/>
    <property type="project" value="UniProtKB-SubCell"/>
</dbReference>
<dbReference type="FunCoup" id="A0A7F5R6D2">
    <property type="interactions" value="281"/>
</dbReference>
<evidence type="ECO:0000259" key="18">
    <source>
        <dbReference type="PROSITE" id="PS50020"/>
    </source>
</evidence>
<dbReference type="PROSITE" id="PS50004">
    <property type="entry name" value="C2"/>
    <property type="match status" value="1"/>
</dbReference>
<evidence type="ECO:0000256" key="10">
    <source>
        <dbReference type="ARBA" id="ARBA00023054"/>
    </source>
</evidence>
<dbReference type="CDD" id="cd00201">
    <property type="entry name" value="WW"/>
    <property type="match status" value="2"/>
</dbReference>
<dbReference type="PANTHER" id="PTHR14791:SF29">
    <property type="entry name" value="PROTEIN KIBRA"/>
    <property type="match status" value="1"/>
</dbReference>
<dbReference type="Pfam" id="PF25802">
    <property type="entry name" value="WWC1"/>
    <property type="match status" value="1"/>
</dbReference>
<dbReference type="Gene3D" id="2.20.70.10">
    <property type="match status" value="2"/>
</dbReference>
<feature type="region of interest" description="Disordered" evidence="16">
    <location>
        <begin position="675"/>
        <end position="698"/>
    </location>
</feature>
<evidence type="ECO:0000313" key="19">
    <source>
        <dbReference type="Proteomes" id="UP000192223"/>
    </source>
</evidence>
<dbReference type="PROSITE" id="PS01159">
    <property type="entry name" value="WW_DOMAIN_1"/>
    <property type="match status" value="1"/>
</dbReference>
<keyword evidence="10 15" id="KW-0175">Coiled coil</keyword>
<evidence type="ECO:0000256" key="7">
    <source>
        <dbReference type="ARBA" id="ARBA00022553"/>
    </source>
</evidence>
<gene>
    <name evidence="20" type="primary">LOC108745136</name>
</gene>
<dbReference type="GeneID" id="108745136"/>
<comment type="subunit">
    <text evidence="14">Forms a complex with Mer and Ex. Interacts (via domain WW 1) with Ex (via RXPPXY motif). Interacts with Mer, Sav, Hpo and Wts.</text>
</comment>
<feature type="coiled-coil region" evidence="15">
    <location>
        <begin position="1070"/>
        <end position="1100"/>
    </location>
</feature>
<keyword evidence="7" id="KW-0597">Phosphoprotein</keyword>
<dbReference type="RefSeq" id="XP_025831517.1">
    <property type="nucleotide sequence ID" value="XM_025975732.1"/>
</dbReference>
<evidence type="ECO:0000256" key="13">
    <source>
        <dbReference type="ARBA" id="ARBA00024960"/>
    </source>
</evidence>
<keyword evidence="19" id="KW-1185">Reference proteome</keyword>
<evidence type="ECO:0000256" key="2">
    <source>
        <dbReference type="ARBA" id="ARBA00004496"/>
    </source>
</evidence>
<evidence type="ECO:0000256" key="9">
    <source>
        <dbReference type="ARBA" id="ARBA00023015"/>
    </source>
</evidence>
<dbReference type="InParanoid" id="A0A7F5R6D2"/>
<keyword evidence="5" id="KW-1003">Cell membrane</keyword>
<dbReference type="SUPFAM" id="SSF49562">
    <property type="entry name" value="C2 domain (Calcium/lipid-binding domain, CaLB)"/>
    <property type="match status" value="1"/>
</dbReference>
<evidence type="ECO:0000259" key="17">
    <source>
        <dbReference type="PROSITE" id="PS50004"/>
    </source>
</evidence>
<evidence type="ECO:0000256" key="15">
    <source>
        <dbReference type="SAM" id="Coils"/>
    </source>
</evidence>
<evidence type="ECO:0000256" key="14">
    <source>
        <dbReference type="ARBA" id="ARBA00025969"/>
    </source>
</evidence>
<organism evidence="19 20">
    <name type="scientific">Agrilus planipennis</name>
    <name type="common">Emerald ash borer</name>
    <name type="synonym">Agrilus marcopoli</name>
    <dbReference type="NCBI Taxonomy" id="224129"/>
    <lineage>
        <taxon>Eukaryota</taxon>
        <taxon>Metazoa</taxon>
        <taxon>Ecdysozoa</taxon>
        <taxon>Arthropoda</taxon>
        <taxon>Hexapoda</taxon>
        <taxon>Insecta</taxon>
        <taxon>Pterygota</taxon>
        <taxon>Neoptera</taxon>
        <taxon>Endopterygota</taxon>
        <taxon>Coleoptera</taxon>
        <taxon>Polyphaga</taxon>
        <taxon>Elateriformia</taxon>
        <taxon>Buprestoidea</taxon>
        <taxon>Buprestidae</taxon>
        <taxon>Agrilinae</taxon>
        <taxon>Agrilus</taxon>
    </lineage>
</organism>
<keyword evidence="9" id="KW-0805">Transcription regulation</keyword>
<evidence type="ECO:0000256" key="1">
    <source>
        <dbReference type="ARBA" id="ARBA00004221"/>
    </source>
</evidence>
<keyword evidence="11" id="KW-0472">Membrane</keyword>
<dbReference type="Pfam" id="PF00397">
    <property type="entry name" value="WW"/>
    <property type="match status" value="2"/>
</dbReference>
<dbReference type="InterPro" id="IPR000008">
    <property type="entry name" value="C2_dom"/>
</dbReference>
<dbReference type="KEGG" id="apln:108745136"/>
<dbReference type="SMART" id="SM00239">
    <property type="entry name" value="C2"/>
    <property type="match status" value="1"/>
</dbReference>
<dbReference type="PROSITE" id="PS50020">
    <property type="entry name" value="WW_DOMAIN_2"/>
    <property type="match status" value="2"/>
</dbReference>
<feature type="region of interest" description="Disordered" evidence="16">
    <location>
        <begin position="1188"/>
        <end position="1220"/>
    </location>
</feature>
<feature type="compositionally biased region" description="Basic and acidic residues" evidence="16">
    <location>
        <begin position="540"/>
        <end position="551"/>
    </location>
</feature>
<feature type="coiled-coil region" evidence="15">
    <location>
        <begin position="233"/>
        <end position="260"/>
    </location>
</feature>
<evidence type="ECO:0000256" key="3">
    <source>
        <dbReference type="ARBA" id="ARBA00010585"/>
    </source>
</evidence>
<evidence type="ECO:0000256" key="8">
    <source>
        <dbReference type="ARBA" id="ARBA00022737"/>
    </source>
</evidence>
<reference evidence="20" key="1">
    <citation type="submission" date="2025-08" db="UniProtKB">
        <authorList>
            <consortium name="RefSeq"/>
        </authorList>
    </citation>
    <scope>IDENTIFICATION</scope>
    <source>
        <tissue evidence="20">Entire body</tissue>
    </source>
</reference>
<accession>A0A7F5R6D2</accession>
<evidence type="ECO:0000256" key="11">
    <source>
        <dbReference type="ARBA" id="ARBA00023136"/>
    </source>
</evidence>
<feature type="region of interest" description="Disordered" evidence="16">
    <location>
        <begin position="905"/>
        <end position="924"/>
    </location>
</feature>
<feature type="region of interest" description="Disordered" evidence="16">
    <location>
        <begin position="495"/>
        <end position="575"/>
    </location>
</feature>
<dbReference type="PANTHER" id="PTHR14791">
    <property type="entry name" value="BOMB/KIRA PROTEINS"/>
    <property type="match status" value="1"/>
</dbReference>
<feature type="domain" description="WW" evidence="18">
    <location>
        <begin position="56"/>
        <end position="89"/>
    </location>
</feature>
<dbReference type="Gene3D" id="2.60.40.150">
    <property type="entry name" value="C2 domain"/>
    <property type="match status" value="1"/>
</dbReference>
<dbReference type="GO" id="GO:0019900">
    <property type="term" value="F:kinase binding"/>
    <property type="evidence" value="ECO:0007669"/>
    <property type="project" value="TreeGrafter"/>
</dbReference>
<feature type="compositionally biased region" description="Low complexity" evidence="16">
    <location>
        <begin position="500"/>
        <end position="520"/>
    </location>
</feature>
<comment type="similarity">
    <text evidence="3">Belongs to the WWC family. KIBRA subfamily.</text>
</comment>
<feature type="compositionally biased region" description="Acidic residues" evidence="16">
    <location>
        <begin position="911"/>
        <end position="924"/>
    </location>
</feature>
<dbReference type="SMART" id="SM00456">
    <property type="entry name" value="WW"/>
    <property type="match status" value="2"/>
</dbReference>
<dbReference type="GO" id="GO:0016477">
    <property type="term" value="P:cell migration"/>
    <property type="evidence" value="ECO:0007669"/>
    <property type="project" value="TreeGrafter"/>
</dbReference>
<evidence type="ECO:0000256" key="5">
    <source>
        <dbReference type="ARBA" id="ARBA00022475"/>
    </source>
</evidence>
<evidence type="ECO:0000256" key="12">
    <source>
        <dbReference type="ARBA" id="ARBA00023163"/>
    </source>
</evidence>
<dbReference type="GO" id="GO:0035330">
    <property type="term" value="P:regulation of hippo signaling"/>
    <property type="evidence" value="ECO:0007669"/>
    <property type="project" value="TreeGrafter"/>
</dbReference>
<dbReference type="InterPro" id="IPR035892">
    <property type="entry name" value="C2_domain_sf"/>
</dbReference>
<feature type="domain" description="WW" evidence="18">
    <location>
        <begin position="9"/>
        <end position="42"/>
    </location>
</feature>
<keyword evidence="12" id="KW-0804">Transcription</keyword>
<feature type="region of interest" description="Disordered" evidence="16">
    <location>
        <begin position="435"/>
        <end position="457"/>
    </location>
</feature>
<proteinExistence type="inferred from homology"/>
<keyword evidence="8" id="KW-0677">Repeat</keyword>
<dbReference type="GO" id="GO:0046621">
    <property type="term" value="P:negative regulation of organ growth"/>
    <property type="evidence" value="ECO:0007669"/>
    <property type="project" value="TreeGrafter"/>
</dbReference>
<evidence type="ECO:0000256" key="4">
    <source>
        <dbReference type="ARBA" id="ARBA00013712"/>
    </source>
</evidence>
<comment type="subcellular location">
    <subcellularLocation>
        <location evidence="1">Apical cell membrane</location>
    </subcellularLocation>
    <subcellularLocation>
        <location evidence="2">Cytoplasm</location>
    </subcellularLocation>
</comment>
<dbReference type="OrthoDB" id="5919042at2759"/>
<dbReference type="SUPFAM" id="SSF51045">
    <property type="entry name" value="WW domain"/>
    <property type="match status" value="2"/>
</dbReference>
<evidence type="ECO:0000256" key="6">
    <source>
        <dbReference type="ARBA" id="ARBA00022490"/>
    </source>
</evidence>
<dbReference type="GO" id="GO:0016324">
    <property type="term" value="C:apical plasma membrane"/>
    <property type="evidence" value="ECO:0007669"/>
    <property type="project" value="UniProtKB-SubCell"/>
</dbReference>
<evidence type="ECO:0000256" key="16">
    <source>
        <dbReference type="SAM" id="MobiDB-lite"/>
    </source>
</evidence>
<sequence length="1238" mass="140053">MPKRRNGEIPLPEGWDFARDYDGKVYFIDHNTKKTTWIDPRDRFTKPQTFADCIGNELPLGWEEAYDSHVGPYYINHINQSTQLEDPRQEWRAVQEAMLREYLQTAQDVLEAKKDIYNIKSQRLVLAQDEYEHLNNALATLNASRTSLCSSSSNVSTKYDPDLLKSEVAGAKSRVSRIKIELEQIQNEMKCTQKGVEALTMVEQKITSHSGGGYNIGEAQAIIQELRNIQVSLQSGEKEKVELMQSLAKLKDDLTRLQLRENDSSADASSLDIFQYKLSTASQTDLSCGDGTVPVGTKLAEMAKIRLKYDESRKKVQNIQKKLADLEEKIQPGELESDKDRLLLFQEKEQLLRELRSITPRMRSRKEMCDIQAECQKLEQDLHNALEVSNRTISDRLRLHEEKQFLLQQLRDALKQMTQLESQLKTLSASTLSVSSSSSLGSLSTTSSKGSLSSGLSFTDIYGGPKTSVASEKAIDMVDLQKRVARLLKINNDPVSICTPSPSRSQPSLSPRSSLSSVSPPMSPMYENIHCLLPPPSYEQTEKERKQKHQNDEEESIINRSDSYVNIDGSESRDSSQRLPVYTDLFDTNNVLNQEFDFNRICRYSSYNDNNTTDILSPISETPPPPQIFNEEEVLLHVSELSRTSSSCTNTTRSVSAAVSDESVAGDSGVFEASNRKKSLGTSNTGLSDRRQSNTTVDDVQETTQVLVKLVYVFSKNVLNICLGKAKYLNVLGVPDEGQIYMKIALLPPAPENTQIRVTKIVKCSSAAAIFDDCFDFDIALSKLYAKTLQISIWCKNETSPDLCYGYTQISLADFNPQYLSQRWYNILSLTCLMMESKLLTKQHNGTENSYVNISRLCATKEESSDDSTVISSQTSTLTRNQELKHINVTPKLDFQELVNCLENTPGYTSEDSDSDKNDDIEEEEDIEDICLNDKLDIVIEDLVAECQMEDKQTNTECTFYPEHLKQIKLMNQSSNFNDEQLGAIRRSQTFSPSVAVSKRHYSCKLNRSDSDSAMPLYRKGSNPFQRNSVERRSLRFRKQSGSLLALSKSKSNNHVPPPVRTSLDLELDLQAQHTKLDNLNSELQVLRDLRDRLEVAKENGDANTVTRLMEDTGFQNLMAQAEDYRKGKTPEEKRIEKMLRKISREIYRLRKSKAGNGKPDMISFKEKMAFFTKTNPDVLVLSTEEPPILPKENNDSNAENFSVRIGNDTETGNSKDNIEEEEQRYSYVVDRILGVEV</sequence>
<dbReference type="Pfam" id="PF00168">
    <property type="entry name" value="C2"/>
    <property type="match status" value="1"/>
</dbReference>
<dbReference type="InterPro" id="IPR057747">
    <property type="entry name" value="WWC1_hairpin"/>
</dbReference>
<dbReference type="InterPro" id="IPR001202">
    <property type="entry name" value="WW_dom"/>
</dbReference>
<evidence type="ECO:0000313" key="20">
    <source>
        <dbReference type="RefSeq" id="XP_025831517.1"/>
    </source>
</evidence>
<dbReference type="InterPro" id="IPR051105">
    <property type="entry name" value="WWC/KIBRA_Hippo_Reg"/>
</dbReference>
<name>A0A7F5R6D2_AGRPL</name>
<dbReference type="Proteomes" id="UP000192223">
    <property type="component" value="Unplaced"/>
</dbReference>
<dbReference type="GO" id="GO:0060090">
    <property type="term" value="F:molecular adaptor activity"/>
    <property type="evidence" value="ECO:0007669"/>
    <property type="project" value="TreeGrafter"/>
</dbReference>
<dbReference type="InterPro" id="IPR036020">
    <property type="entry name" value="WW_dom_sf"/>
</dbReference>
<feature type="coiled-coil region" evidence="15">
    <location>
        <begin position="302"/>
        <end position="336"/>
    </location>
</feature>
<feature type="domain" description="C2" evidence="17">
    <location>
        <begin position="700"/>
        <end position="825"/>
    </location>
</feature>
<dbReference type="CTD" id="41783"/>
<comment type="function">
    <text evidence="13">Regulator of the Hippo/SWH (Sav/Wts/Hpo) signaling pathway, a signaling pathway that plays a pivotal role in organ size control and tumor suppression by restricting proliferation and promoting apoptosis. The core of this pathway is composed of a kinase cascade wherein Hippo (Hpo), in complex with its regulatory protein Salvador (Sav), phosphorylates and activates Warts (Wts) in complex with its regulatory protein Mats, which in turn phosphorylates and inactivates the Yorkie (Yki) oncoprotein. Kibra acts synergistically along with Ex and Mer to regulate the Hippo signaling pathway.</text>
</comment>
<dbReference type="AlphaFoldDB" id="A0A7F5R6D2"/>